<keyword evidence="3" id="KW-0378">Hydrolase</keyword>
<dbReference type="EMBL" id="SSTE01019479">
    <property type="protein sequence ID" value="KAA0036651.1"/>
    <property type="molecule type" value="Genomic_DNA"/>
</dbReference>
<dbReference type="SUPFAM" id="SSF54001">
    <property type="entry name" value="Cysteine proteinases"/>
    <property type="match status" value="1"/>
</dbReference>
<sequence>MKYEKIHACRNDCCLFRKELSDANVCPSCGMSRWKIPKNSKKEVKNVPVKVMWYFSPIPRFERMFRSKETSKLLTWHGRKREVNDLLQHPKDALSWKKIDNLWPEFGSEPRNLRLALSTDGVNPHGDLSSRYSCWPVIQRISCMSNLWRENFINLFAKRKEDGIYPSNYTDVNGIIKLLNRHAMNNMEDVDMIHIPMNELIFGSDKFVYLAREDLLHYCCMVEIGYMCILAYITCLWDKCDCAKNFFVIDQSKISSHIKDRDLRFRNLSNQLEAVNLEQKVLIPYNTGFHWLLHVIDLRENCVYVLDSLRSKVNEDIHGIINVGLKTWQAKHDLQRYRSTPKWRPVKCPRQLDSVGCGYYVQKYIHEIVHNSSTSITNLFITKNAYRQEEIDEIRTEWAAFVSRFV</sequence>
<dbReference type="InterPro" id="IPR038765">
    <property type="entry name" value="Papain-like_cys_pep_sf"/>
</dbReference>
<dbReference type="GO" id="GO:0006508">
    <property type="term" value="P:proteolysis"/>
    <property type="evidence" value="ECO:0007669"/>
    <property type="project" value="UniProtKB-KW"/>
</dbReference>
<dbReference type="PANTHER" id="PTHR10775">
    <property type="entry name" value="OS08G0208400 PROTEIN"/>
    <property type="match status" value="1"/>
</dbReference>
<evidence type="ECO:0000313" key="6">
    <source>
        <dbReference type="Proteomes" id="UP000321393"/>
    </source>
</evidence>
<gene>
    <name evidence="5" type="ORF">E6C27_scaffold3921G00210</name>
</gene>
<dbReference type="Pfam" id="PF02902">
    <property type="entry name" value="Peptidase_C48"/>
    <property type="match status" value="1"/>
</dbReference>
<evidence type="ECO:0000256" key="1">
    <source>
        <dbReference type="ARBA" id="ARBA00005234"/>
    </source>
</evidence>
<dbReference type="InterPro" id="IPR004242">
    <property type="entry name" value="Transposase_21"/>
</dbReference>
<proteinExistence type="inferred from homology"/>
<protein>
    <submittedName>
        <fullName evidence="5">Transposase</fullName>
    </submittedName>
</protein>
<dbReference type="OrthoDB" id="1863538at2759"/>
<organism evidence="5 6">
    <name type="scientific">Cucumis melo var. makuwa</name>
    <name type="common">Oriental melon</name>
    <dbReference type="NCBI Taxonomy" id="1194695"/>
    <lineage>
        <taxon>Eukaryota</taxon>
        <taxon>Viridiplantae</taxon>
        <taxon>Streptophyta</taxon>
        <taxon>Embryophyta</taxon>
        <taxon>Tracheophyta</taxon>
        <taxon>Spermatophyta</taxon>
        <taxon>Magnoliopsida</taxon>
        <taxon>eudicotyledons</taxon>
        <taxon>Gunneridae</taxon>
        <taxon>Pentapetalae</taxon>
        <taxon>rosids</taxon>
        <taxon>fabids</taxon>
        <taxon>Cucurbitales</taxon>
        <taxon>Cucurbitaceae</taxon>
        <taxon>Benincaseae</taxon>
        <taxon>Cucumis</taxon>
    </lineage>
</organism>
<keyword evidence="2" id="KW-0645">Protease</keyword>
<evidence type="ECO:0000256" key="3">
    <source>
        <dbReference type="ARBA" id="ARBA00022801"/>
    </source>
</evidence>
<comment type="similarity">
    <text evidence="1">Belongs to the peptidase C48 family.</text>
</comment>
<dbReference type="GO" id="GO:0008234">
    <property type="term" value="F:cysteine-type peptidase activity"/>
    <property type="evidence" value="ECO:0007669"/>
    <property type="project" value="InterPro"/>
</dbReference>
<dbReference type="PROSITE" id="PS50600">
    <property type="entry name" value="ULP_PROTEASE"/>
    <property type="match status" value="1"/>
</dbReference>
<dbReference type="Proteomes" id="UP000321393">
    <property type="component" value="Unassembled WGS sequence"/>
</dbReference>
<dbReference type="Gene3D" id="3.40.395.10">
    <property type="entry name" value="Adenoviral Proteinase, Chain A"/>
    <property type="match status" value="1"/>
</dbReference>
<comment type="caution">
    <text evidence="5">The sequence shown here is derived from an EMBL/GenBank/DDBJ whole genome shotgun (WGS) entry which is preliminary data.</text>
</comment>
<feature type="domain" description="Ubiquitin-like protease family profile" evidence="4">
    <location>
        <begin position="200"/>
        <end position="368"/>
    </location>
</feature>
<dbReference type="InterPro" id="IPR003653">
    <property type="entry name" value="Peptidase_C48_C"/>
</dbReference>
<evidence type="ECO:0000313" key="5">
    <source>
        <dbReference type="EMBL" id="KAA0036651.1"/>
    </source>
</evidence>
<evidence type="ECO:0000259" key="4">
    <source>
        <dbReference type="PROSITE" id="PS50600"/>
    </source>
</evidence>
<dbReference type="Pfam" id="PF02992">
    <property type="entry name" value="Transposase_21"/>
    <property type="match status" value="1"/>
</dbReference>
<reference evidence="5 6" key="1">
    <citation type="submission" date="2019-08" db="EMBL/GenBank/DDBJ databases">
        <title>Draft genome sequences of two oriental melons (Cucumis melo L. var makuwa).</title>
        <authorList>
            <person name="Kwon S.-Y."/>
        </authorList>
    </citation>
    <scope>NUCLEOTIDE SEQUENCE [LARGE SCALE GENOMIC DNA]</scope>
    <source>
        <strain evidence="6">cv. SW 3</strain>
        <tissue evidence="5">Leaf</tissue>
    </source>
</reference>
<dbReference type="PANTHER" id="PTHR10775:SF180">
    <property type="entry name" value="TRANSPOSON, EN_SPM-LIKE, TRANSPOSASE-ASSOCIATED DOMAIN PROTEIN-RELATED"/>
    <property type="match status" value="1"/>
</dbReference>
<name>A0A5A7T518_CUCMM</name>
<evidence type="ECO:0000256" key="2">
    <source>
        <dbReference type="ARBA" id="ARBA00022670"/>
    </source>
</evidence>
<dbReference type="AlphaFoldDB" id="A0A5A7T518"/>
<accession>A0A5A7T518</accession>